<keyword evidence="2" id="KW-1133">Transmembrane helix</keyword>
<evidence type="ECO:0000313" key="4">
    <source>
        <dbReference type="Proteomes" id="UP000199214"/>
    </source>
</evidence>
<evidence type="ECO:0008006" key="5">
    <source>
        <dbReference type="Google" id="ProtNLM"/>
    </source>
</evidence>
<accession>A0A1H7IBH2</accession>
<proteinExistence type="predicted"/>
<keyword evidence="4" id="KW-1185">Reference proteome</keyword>
<dbReference type="EMBL" id="FNZZ01000001">
    <property type="protein sequence ID" value="SEK59684.1"/>
    <property type="molecule type" value="Genomic_DNA"/>
</dbReference>
<keyword evidence="2" id="KW-0472">Membrane</keyword>
<protein>
    <recommendedName>
        <fullName evidence="5">Phage shock protein B</fullName>
    </recommendedName>
</protein>
<dbReference type="STRING" id="1855283.SAMN05216382_0724"/>
<evidence type="ECO:0000256" key="2">
    <source>
        <dbReference type="SAM" id="Phobius"/>
    </source>
</evidence>
<feature type="transmembrane region" description="Helical" evidence="2">
    <location>
        <begin position="12"/>
        <end position="32"/>
    </location>
</feature>
<evidence type="ECO:0000256" key="1">
    <source>
        <dbReference type="SAM" id="Coils"/>
    </source>
</evidence>
<dbReference type="AlphaFoldDB" id="A0A1H7IBH2"/>
<gene>
    <name evidence="3" type="ORF">SAMN05216382_0724</name>
</gene>
<name>A0A1H7IBH2_9SPHN</name>
<evidence type="ECO:0000313" key="3">
    <source>
        <dbReference type="EMBL" id="SEK59684.1"/>
    </source>
</evidence>
<feature type="coiled-coil region" evidence="1">
    <location>
        <begin position="47"/>
        <end position="74"/>
    </location>
</feature>
<dbReference type="Proteomes" id="UP000199214">
    <property type="component" value="Unassembled WGS sequence"/>
</dbReference>
<organism evidence="3 4">
    <name type="scientific">Sphingomonas palmae</name>
    <dbReference type="NCBI Taxonomy" id="1855283"/>
    <lineage>
        <taxon>Bacteria</taxon>
        <taxon>Pseudomonadati</taxon>
        <taxon>Pseudomonadota</taxon>
        <taxon>Alphaproteobacteria</taxon>
        <taxon>Sphingomonadales</taxon>
        <taxon>Sphingomonadaceae</taxon>
        <taxon>Sphingomonas</taxon>
    </lineage>
</organism>
<keyword evidence="2" id="KW-0812">Transmembrane</keyword>
<sequence length="99" mass="10821">MSDFVAQNSALVFLLALIMLGIVVLGIGSEMFKRWLQHKEVMATALNAQAAEKAAQYAAQTERLEARVRVLERIATDGGNDLSREIEQLRTPAAPPALN</sequence>
<keyword evidence="1" id="KW-0175">Coiled coil</keyword>
<reference evidence="4" key="1">
    <citation type="submission" date="2016-10" db="EMBL/GenBank/DDBJ databases">
        <authorList>
            <person name="Varghese N."/>
            <person name="Submissions S."/>
        </authorList>
    </citation>
    <scope>NUCLEOTIDE SEQUENCE [LARGE SCALE GENOMIC DNA]</scope>
    <source>
        <strain evidence="4">JS21-1</strain>
    </source>
</reference>